<comment type="similarity">
    <text evidence="1">Belongs to the GerABKA family.</text>
</comment>
<keyword evidence="2 3" id="KW-0472">Membrane</keyword>
<comment type="caution">
    <text evidence="4">The sequence shown here is derived from an EMBL/GenBank/DDBJ whole genome shotgun (WGS) entry which is preliminary data.</text>
</comment>
<keyword evidence="5" id="KW-1185">Reference proteome</keyword>
<accession>A0ABV2LJX1</accession>
<evidence type="ECO:0000313" key="4">
    <source>
        <dbReference type="EMBL" id="MET3728424.1"/>
    </source>
</evidence>
<dbReference type="InterPro" id="IPR004995">
    <property type="entry name" value="Spore_Ger"/>
</dbReference>
<dbReference type="PIRSF" id="PIRSF005690">
    <property type="entry name" value="GerBA"/>
    <property type="match status" value="1"/>
</dbReference>
<keyword evidence="3" id="KW-1133">Transmembrane helix</keyword>
<gene>
    <name evidence="4" type="ORF">ABID52_002005</name>
</gene>
<evidence type="ECO:0000256" key="3">
    <source>
        <dbReference type="SAM" id="Phobius"/>
    </source>
</evidence>
<dbReference type="Pfam" id="PF03323">
    <property type="entry name" value="GerA"/>
    <property type="match status" value="1"/>
</dbReference>
<dbReference type="PANTHER" id="PTHR22550:SF5">
    <property type="entry name" value="LEUCINE ZIPPER PROTEIN 4"/>
    <property type="match status" value="1"/>
</dbReference>
<dbReference type="RefSeq" id="WP_198767292.1">
    <property type="nucleotide sequence ID" value="NZ_JAEACF010000001.1"/>
</dbReference>
<feature type="transmembrane region" description="Helical" evidence="3">
    <location>
        <begin position="454"/>
        <end position="474"/>
    </location>
</feature>
<sequence length="554" mass="62405">MIDSGITKYMNVKEFHTNLLFQSTYTEMQVFYVCIKQMAVTKAENINYLERGKEMSQQFFKRKRHDSSSASEKYDHLHVSSDLKTNLLEIKNILGESIDVKIVEFLEMPVPFGICYIEGLINKQQLELSIIEPIKRTQLENNKLQPKELIHQTEVSAIISPCPHFDLIITPVLKGQVIIFVDGMTKAYSIPLETWETRGVEEPEAQTMVRGPREGFIETLQTNTTLIRRRISNPTLRFKPFQVGKITKTTILVSYLESQVDQEVLQEVIKRITNLNTDKIFESGMLEELIDENGYSPFPTFQSTERPDVAAAALSEGNVVIMFEGTPFVLITPTTFISFFQAAEDYYHHFDLSSFIRVIRVISFMISLALPAAYIAVTTFHQELIPTNLLVSLAAQREGVPFPAFVEALVMETIFEILREAGIRMPRPIGSAVSIVGAIVIGESAVAAGLVSPAIVIVVSLTAISSFVSPYYGFSGAARLLRFVLMILAATTGIFGMIFFMIGLLIHLCSLTSMGKPYFSPLAPFQSGKQKDSLLRLPLWWTQTKMHRKWVKKS</sequence>
<feature type="transmembrane region" description="Helical" evidence="3">
    <location>
        <begin position="483"/>
        <end position="506"/>
    </location>
</feature>
<organism evidence="4 5">
    <name type="scientific">Fictibacillus halophilus</name>
    <dbReference type="NCBI Taxonomy" id="1610490"/>
    <lineage>
        <taxon>Bacteria</taxon>
        <taxon>Bacillati</taxon>
        <taxon>Bacillota</taxon>
        <taxon>Bacilli</taxon>
        <taxon>Bacillales</taxon>
        <taxon>Fictibacillaceae</taxon>
        <taxon>Fictibacillus</taxon>
    </lineage>
</organism>
<name>A0ABV2LJX1_9BACL</name>
<evidence type="ECO:0000256" key="1">
    <source>
        <dbReference type="ARBA" id="ARBA00005278"/>
    </source>
</evidence>
<feature type="transmembrane region" description="Helical" evidence="3">
    <location>
        <begin position="430"/>
        <end position="448"/>
    </location>
</feature>
<evidence type="ECO:0000256" key="2">
    <source>
        <dbReference type="ARBA" id="ARBA00023136"/>
    </source>
</evidence>
<dbReference type="InterPro" id="IPR050768">
    <property type="entry name" value="UPF0353/GerABKA_families"/>
</dbReference>
<dbReference type="PANTHER" id="PTHR22550">
    <property type="entry name" value="SPORE GERMINATION PROTEIN"/>
    <property type="match status" value="1"/>
</dbReference>
<keyword evidence="3" id="KW-0812">Transmembrane</keyword>
<dbReference type="Proteomes" id="UP001549097">
    <property type="component" value="Unassembled WGS sequence"/>
</dbReference>
<feature type="transmembrane region" description="Helical" evidence="3">
    <location>
        <begin position="358"/>
        <end position="380"/>
    </location>
</feature>
<dbReference type="EMBL" id="JBEPMP010000001">
    <property type="protein sequence ID" value="MET3728424.1"/>
    <property type="molecule type" value="Genomic_DNA"/>
</dbReference>
<protein>
    <submittedName>
        <fullName evidence="4">Spore germination protein KA</fullName>
    </submittedName>
</protein>
<reference evidence="4 5" key="1">
    <citation type="submission" date="2024-06" db="EMBL/GenBank/DDBJ databases">
        <title>Genomic Encyclopedia of Type Strains, Phase IV (KMG-IV): sequencing the most valuable type-strain genomes for metagenomic binning, comparative biology and taxonomic classification.</title>
        <authorList>
            <person name="Goeker M."/>
        </authorList>
    </citation>
    <scope>NUCLEOTIDE SEQUENCE [LARGE SCALE GENOMIC DNA]</scope>
    <source>
        <strain evidence="4 5">DSM 100124</strain>
    </source>
</reference>
<proteinExistence type="inferred from homology"/>
<evidence type="ECO:0000313" key="5">
    <source>
        <dbReference type="Proteomes" id="UP001549097"/>
    </source>
</evidence>